<dbReference type="HAMAP" id="MF_00929">
    <property type="entry name" value="Cellobiose_2_epim"/>
    <property type="match status" value="1"/>
</dbReference>
<comment type="catalytic activity">
    <reaction evidence="1 4">
        <text>D-cellobiose = beta-D-glucosyl-(1-&gt;4)-D-mannopyranose</text>
        <dbReference type="Rhea" id="RHEA:23384"/>
        <dbReference type="ChEBI" id="CHEBI:17057"/>
        <dbReference type="ChEBI" id="CHEBI:47931"/>
        <dbReference type="EC" id="5.1.3.11"/>
    </reaction>
</comment>
<comment type="similarity">
    <text evidence="4">Belongs to the cellobiose 2-epimerase family.</text>
</comment>
<organism evidence="6 7">
    <name type="scientific">Parabacteroides chartae</name>
    <dbReference type="NCBI Taxonomy" id="1037355"/>
    <lineage>
        <taxon>Bacteria</taxon>
        <taxon>Pseudomonadati</taxon>
        <taxon>Bacteroidota</taxon>
        <taxon>Bacteroidia</taxon>
        <taxon>Bacteroidales</taxon>
        <taxon>Tannerellaceae</taxon>
        <taxon>Parabacteroides</taxon>
    </lineage>
</organism>
<gene>
    <name evidence="6" type="ORF">SAMN05660349_02519</name>
</gene>
<comment type="similarity">
    <text evidence="2">Belongs to the N-acylglucosamine 2-epimerase family.</text>
</comment>
<dbReference type="Gene3D" id="1.50.10.10">
    <property type="match status" value="1"/>
</dbReference>
<evidence type="ECO:0000256" key="1">
    <source>
        <dbReference type="ARBA" id="ARBA00001470"/>
    </source>
</evidence>
<keyword evidence="7" id="KW-1185">Reference proteome</keyword>
<dbReference type="InterPro" id="IPR012341">
    <property type="entry name" value="6hp_glycosidase-like_sf"/>
</dbReference>
<dbReference type="Proteomes" id="UP000190852">
    <property type="component" value="Unassembled WGS sequence"/>
</dbReference>
<dbReference type="InterPro" id="IPR010819">
    <property type="entry name" value="AGE/CE"/>
</dbReference>
<name>A0A1T5DLC3_9BACT</name>
<evidence type="ECO:0000256" key="3">
    <source>
        <dbReference type="ARBA" id="ARBA00023235"/>
    </source>
</evidence>
<dbReference type="InterPro" id="IPR008928">
    <property type="entry name" value="6-hairpin_glycosidase_sf"/>
</dbReference>
<reference evidence="7" key="1">
    <citation type="submission" date="2017-02" db="EMBL/GenBank/DDBJ databases">
        <authorList>
            <person name="Varghese N."/>
            <person name="Submissions S."/>
        </authorList>
    </citation>
    <scope>NUCLEOTIDE SEQUENCE [LARGE SCALE GENOMIC DNA]</scope>
    <source>
        <strain evidence="7">DSM 24967</strain>
    </source>
</reference>
<dbReference type="Pfam" id="PF07221">
    <property type="entry name" value="GlcNAc_2-epim"/>
    <property type="match status" value="1"/>
</dbReference>
<dbReference type="RefSeq" id="WP_079683953.1">
    <property type="nucleotide sequence ID" value="NZ_FUYQ01000019.1"/>
</dbReference>
<evidence type="ECO:0000313" key="6">
    <source>
        <dbReference type="EMBL" id="SKB72466.1"/>
    </source>
</evidence>
<dbReference type="AlphaFoldDB" id="A0A1T5DLC3"/>
<sequence>MKRFVVGLIGFLFVFSAQANVEADTLRDEVLKDLKENVLHFWEKYAVDPSGGFYGMILNDGTPRPDEAKGVVLNARILWTFSTAYRLFGDENYKHLANRAQRYLIDHFIDKELGGVYWSLHADGTPLDTEKQTYGMAFAIYGLSEHFRATGSTESLMQSIDLYKVLETQVREFENDGYIESFTRNWQVPPKYGYDGTGLASKTMNTHIHLLEAYTSLYRVWRNEGLQKRLNTLINLVVDKIYNPETNHLKLFFNNQWESLEDIDSYGHDIETGWLLTEAAEVLEDKALLKRIEPIAVNLTDAALKEGRNEDGSLIYERHGADYQRTLSWWCQAETIVGCVNVWQISGNEHYLHAADKTWEWVKARMIDKEHGEWFRSVTPEGMPDLKTPKASMWNCPYHNSRMGFELFLRLSAH</sequence>
<protein>
    <recommendedName>
        <fullName evidence="4">Cellobiose 2-epimerase</fullName>
        <shortName evidence="4">CE</shortName>
        <ecNumber evidence="4">5.1.3.11</ecNumber>
    </recommendedName>
</protein>
<dbReference type="PANTHER" id="PTHR15108">
    <property type="entry name" value="N-ACYLGLUCOSAMINE-2-EPIMERASE"/>
    <property type="match status" value="1"/>
</dbReference>
<dbReference type="GO" id="GO:0047736">
    <property type="term" value="F:cellobiose epimerase activity"/>
    <property type="evidence" value="ECO:0007669"/>
    <property type="project" value="UniProtKB-UniRule"/>
</dbReference>
<comment type="function">
    <text evidence="4">Catalyzes the reversible epimerization of cellobiose to 4-O-beta-D-glucopyranosyl-D-mannose (Glc-Man).</text>
</comment>
<keyword evidence="5" id="KW-0732">Signal</keyword>
<dbReference type="EC" id="5.1.3.11" evidence="4"/>
<dbReference type="GO" id="GO:0005975">
    <property type="term" value="P:carbohydrate metabolic process"/>
    <property type="evidence" value="ECO:0007669"/>
    <property type="project" value="InterPro"/>
</dbReference>
<feature type="signal peptide" evidence="5">
    <location>
        <begin position="1"/>
        <end position="19"/>
    </location>
</feature>
<accession>A0A1T5DLC3</accession>
<evidence type="ECO:0000256" key="4">
    <source>
        <dbReference type="HAMAP-Rule" id="MF_00929"/>
    </source>
</evidence>
<dbReference type="InterPro" id="IPR028584">
    <property type="entry name" value="Cellobiose_2_epim"/>
</dbReference>
<dbReference type="EMBL" id="FUYQ01000019">
    <property type="protein sequence ID" value="SKB72466.1"/>
    <property type="molecule type" value="Genomic_DNA"/>
</dbReference>
<evidence type="ECO:0000256" key="2">
    <source>
        <dbReference type="ARBA" id="ARBA00008558"/>
    </source>
</evidence>
<feature type="chain" id="PRO_5013250653" description="Cellobiose 2-epimerase" evidence="5">
    <location>
        <begin position="20"/>
        <end position="414"/>
    </location>
</feature>
<evidence type="ECO:0000256" key="5">
    <source>
        <dbReference type="SAM" id="SignalP"/>
    </source>
</evidence>
<dbReference type="SUPFAM" id="SSF48208">
    <property type="entry name" value="Six-hairpin glycosidases"/>
    <property type="match status" value="1"/>
</dbReference>
<proteinExistence type="inferred from homology"/>
<evidence type="ECO:0000313" key="7">
    <source>
        <dbReference type="Proteomes" id="UP000190852"/>
    </source>
</evidence>
<keyword evidence="3 4" id="KW-0413">Isomerase</keyword>